<evidence type="ECO:0000256" key="6">
    <source>
        <dbReference type="ARBA" id="ARBA00023146"/>
    </source>
</evidence>
<dbReference type="PROSITE" id="PS00178">
    <property type="entry name" value="AA_TRNA_LIGASE_I"/>
    <property type="match status" value="1"/>
</dbReference>
<dbReference type="Gene3D" id="2.170.220.10">
    <property type="match status" value="1"/>
</dbReference>
<gene>
    <name evidence="9" type="ORF">MNBD_ALPHA11-1198</name>
</gene>
<dbReference type="SUPFAM" id="SSF52374">
    <property type="entry name" value="Nucleotidylyl transferase"/>
    <property type="match status" value="1"/>
</dbReference>
<keyword evidence="6 9" id="KW-0030">Aminoacyl-tRNA synthetase</keyword>
<keyword evidence="4" id="KW-0067">ATP-binding</keyword>
<dbReference type="GO" id="GO:0006431">
    <property type="term" value="P:methionyl-tRNA aminoacylation"/>
    <property type="evidence" value="ECO:0007669"/>
    <property type="project" value="InterPro"/>
</dbReference>
<evidence type="ECO:0000256" key="7">
    <source>
        <dbReference type="ARBA" id="ARBA00030904"/>
    </source>
</evidence>
<evidence type="ECO:0000259" key="8">
    <source>
        <dbReference type="Pfam" id="PF09334"/>
    </source>
</evidence>
<keyword evidence="2 9" id="KW-0436">Ligase</keyword>
<dbReference type="Pfam" id="PF09334">
    <property type="entry name" value="tRNA-synt_1g"/>
    <property type="match status" value="1"/>
</dbReference>
<evidence type="ECO:0000313" key="9">
    <source>
        <dbReference type="EMBL" id="VAW14322.1"/>
    </source>
</evidence>
<feature type="domain" description="Methionyl/Leucyl tRNA synthetase" evidence="8">
    <location>
        <begin position="6"/>
        <end position="222"/>
    </location>
</feature>
<dbReference type="PANTHER" id="PTHR43326:SF1">
    <property type="entry name" value="METHIONINE--TRNA LIGASE, MITOCHONDRIAL"/>
    <property type="match status" value="1"/>
</dbReference>
<organism evidence="9">
    <name type="scientific">hydrothermal vent metagenome</name>
    <dbReference type="NCBI Taxonomy" id="652676"/>
    <lineage>
        <taxon>unclassified sequences</taxon>
        <taxon>metagenomes</taxon>
        <taxon>ecological metagenomes</taxon>
    </lineage>
</organism>
<dbReference type="InterPro" id="IPR001412">
    <property type="entry name" value="aa-tRNA-synth_I_CS"/>
</dbReference>
<feature type="non-terminal residue" evidence="9">
    <location>
        <position position="222"/>
    </location>
</feature>
<dbReference type="EMBL" id="UOEQ01000032">
    <property type="protein sequence ID" value="VAW14322.1"/>
    <property type="molecule type" value="Genomic_DNA"/>
</dbReference>
<dbReference type="PANTHER" id="PTHR43326">
    <property type="entry name" value="METHIONYL-TRNA SYNTHETASE"/>
    <property type="match status" value="1"/>
</dbReference>
<dbReference type="Gene3D" id="3.40.50.620">
    <property type="entry name" value="HUPs"/>
    <property type="match status" value="1"/>
</dbReference>
<proteinExistence type="predicted"/>
<reference evidence="9" key="1">
    <citation type="submission" date="2018-06" db="EMBL/GenBank/DDBJ databases">
        <authorList>
            <person name="Zhirakovskaya E."/>
        </authorList>
    </citation>
    <scope>NUCLEOTIDE SEQUENCE</scope>
</reference>
<dbReference type="PROSITE" id="PS51257">
    <property type="entry name" value="PROKAR_LIPOPROTEIN"/>
    <property type="match status" value="1"/>
</dbReference>
<dbReference type="GO" id="GO:0004825">
    <property type="term" value="F:methionine-tRNA ligase activity"/>
    <property type="evidence" value="ECO:0007669"/>
    <property type="project" value="UniProtKB-EC"/>
</dbReference>
<accession>A0A3B0TIL0</accession>
<dbReference type="EC" id="6.1.1.10" evidence="1"/>
<sequence length="222" mass="25771">MSKEKFYITTPIFYPNGVPHIGHAYTALACDTIARFNRLDGKEVFFLTGTDEHGQKMQQTAQDMGITALELATQNAQVFKDLWEALDVSYDEFIRTTEERHHIASRAIWKLMEENGDIYLDKYSGWYSVRQEAYFEEKETSIGDDKVRREPLGSPVEWVEEESYFFRLSAYGDRLIEYFDQNPDFIGPKTKENEVRSFIKSGLRDISISRTSFDWGVKVPGN</sequence>
<dbReference type="InterPro" id="IPR015413">
    <property type="entry name" value="Methionyl/Leucyl_tRNA_Synth"/>
</dbReference>
<evidence type="ECO:0000256" key="5">
    <source>
        <dbReference type="ARBA" id="ARBA00022917"/>
    </source>
</evidence>
<evidence type="ECO:0000256" key="4">
    <source>
        <dbReference type="ARBA" id="ARBA00022840"/>
    </source>
</evidence>
<dbReference type="PRINTS" id="PR01041">
    <property type="entry name" value="TRNASYNTHMET"/>
</dbReference>
<keyword evidence="5" id="KW-0648">Protein biosynthesis</keyword>
<dbReference type="InterPro" id="IPR033911">
    <property type="entry name" value="MetRS_core"/>
</dbReference>
<name>A0A3B0TIL0_9ZZZZ</name>
<dbReference type="FunFam" id="2.170.220.10:FF:000002">
    <property type="entry name" value="Methionine--tRNA ligase"/>
    <property type="match status" value="1"/>
</dbReference>
<evidence type="ECO:0000256" key="2">
    <source>
        <dbReference type="ARBA" id="ARBA00022598"/>
    </source>
</evidence>
<keyword evidence="3" id="KW-0547">Nucleotide-binding</keyword>
<evidence type="ECO:0000256" key="1">
    <source>
        <dbReference type="ARBA" id="ARBA00012838"/>
    </source>
</evidence>
<dbReference type="GO" id="GO:0005524">
    <property type="term" value="F:ATP binding"/>
    <property type="evidence" value="ECO:0007669"/>
    <property type="project" value="UniProtKB-KW"/>
</dbReference>
<evidence type="ECO:0000256" key="3">
    <source>
        <dbReference type="ARBA" id="ARBA00022741"/>
    </source>
</evidence>
<protein>
    <recommendedName>
        <fullName evidence="1">methionine--tRNA ligase</fullName>
        <ecNumber evidence="1">6.1.1.10</ecNumber>
    </recommendedName>
    <alternativeName>
        <fullName evidence="7">Methionyl-tRNA synthetase</fullName>
    </alternativeName>
</protein>
<dbReference type="AlphaFoldDB" id="A0A3B0TIL0"/>
<dbReference type="InterPro" id="IPR023457">
    <property type="entry name" value="Met-tRNA_synth_2"/>
</dbReference>
<dbReference type="InterPro" id="IPR014729">
    <property type="entry name" value="Rossmann-like_a/b/a_fold"/>
</dbReference>